<comment type="similarity">
    <text evidence="2 9">Belongs to the cytochrome c family.</text>
</comment>
<evidence type="ECO:0000313" key="11">
    <source>
        <dbReference type="EMBL" id="CAD8835037.1"/>
    </source>
</evidence>
<evidence type="ECO:0000256" key="8">
    <source>
        <dbReference type="PROSITE-ProRule" id="PRU00433"/>
    </source>
</evidence>
<evidence type="ECO:0000256" key="7">
    <source>
        <dbReference type="ARBA" id="ARBA00023004"/>
    </source>
</evidence>
<evidence type="ECO:0000259" key="10">
    <source>
        <dbReference type="PROSITE" id="PS51007"/>
    </source>
</evidence>
<dbReference type="PANTHER" id="PTHR11961">
    <property type="entry name" value="CYTOCHROME C"/>
    <property type="match status" value="1"/>
</dbReference>
<evidence type="ECO:0000256" key="2">
    <source>
        <dbReference type="ARBA" id="ARBA00006488"/>
    </source>
</evidence>
<dbReference type="GO" id="GO:0005758">
    <property type="term" value="C:mitochondrial intermembrane space"/>
    <property type="evidence" value="ECO:0007669"/>
    <property type="project" value="UniProtKB-SubCell"/>
</dbReference>
<dbReference type="Gene3D" id="1.10.760.10">
    <property type="entry name" value="Cytochrome c-like domain"/>
    <property type="match status" value="1"/>
</dbReference>
<dbReference type="InterPro" id="IPR009056">
    <property type="entry name" value="Cyt_c-like_dom"/>
</dbReference>
<comment type="subcellular location">
    <subcellularLocation>
        <location evidence="1">Mitochondrion intermembrane space</location>
    </subcellularLocation>
</comment>
<evidence type="ECO:0000256" key="4">
    <source>
        <dbReference type="ARBA" id="ARBA00022617"/>
    </source>
</evidence>
<evidence type="ECO:0000256" key="9">
    <source>
        <dbReference type="RuleBase" id="RU004426"/>
    </source>
</evidence>
<name>A0A7S0ZXD4_NOCSC</name>
<keyword evidence="6" id="KW-0249">Electron transport</keyword>
<dbReference type="SUPFAM" id="SSF46626">
    <property type="entry name" value="Cytochrome c"/>
    <property type="match status" value="1"/>
</dbReference>
<dbReference type="GO" id="GO:0009055">
    <property type="term" value="F:electron transfer activity"/>
    <property type="evidence" value="ECO:0007669"/>
    <property type="project" value="InterPro"/>
</dbReference>
<dbReference type="GO" id="GO:0020037">
    <property type="term" value="F:heme binding"/>
    <property type="evidence" value="ECO:0007669"/>
    <property type="project" value="InterPro"/>
</dbReference>
<organism evidence="11">
    <name type="scientific">Noctiluca scintillans</name>
    <name type="common">Sea sparkle</name>
    <name type="synonym">Red tide dinoflagellate</name>
    <dbReference type="NCBI Taxonomy" id="2966"/>
    <lineage>
        <taxon>Eukaryota</taxon>
        <taxon>Sar</taxon>
        <taxon>Alveolata</taxon>
        <taxon>Dinophyceae</taxon>
        <taxon>Noctilucales</taxon>
        <taxon>Noctilucaceae</taxon>
        <taxon>Noctiluca</taxon>
    </lineage>
</organism>
<dbReference type="PROSITE" id="PS51007">
    <property type="entry name" value="CYTC"/>
    <property type="match status" value="1"/>
</dbReference>
<dbReference type="InterPro" id="IPR036909">
    <property type="entry name" value="Cyt_c-like_dom_sf"/>
</dbReference>
<reference evidence="11" key="1">
    <citation type="submission" date="2021-01" db="EMBL/GenBank/DDBJ databases">
        <authorList>
            <person name="Corre E."/>
            <person name="Pelletier E."/>
            <person name="Niang G."/>
            <person name="Scheremetjew M."/>
            <person name="Finn R."/>
            <person name="Kale V."/>
            <person name="Holt S."/>
            <person name="Cochrane G."/>
            <person name="Meng A."/>
            <person name="Brown T."/>
            <person name="Cohen L."/>
        </authorList>
    </citation>
    <scope>NUCLEOTIDE SEQUENCE</scope>
</reference>
<dbReference type="AlphaFoldDB" id="A0A7S0ZXD4"/>
<dbReference type="InterPro" id="IPR002327">
    <property type="entry name" value="Cyt_c_1A/1B"/>
</dbReference>
<sequence length="126" mass="13845">MTAPPLSPASGLSDGNRVRGRTLFKKYCRQCHTLQPDGRGTGQGPNLFGFFGEAAGSRVKAWGSKSARLAERQFSWTDETVLFLLQKPTLLVPQMPGDRSCFSFRGMSAEVDREDLLSFLKTASDV</sequence>
<keyword evidence="7 8" id="KW-0408">Iron</keyword>
<protein>
    <recommendedName>
        <fullName evidence="10">Cytochrome c domain-containing protein</fullName>
    </recommendedName>
</protein>
<keyword evidence="3" id="KW-0813">Transport</keyword>
<dbReference type="GO" id="GO:0046872">
    <property type="term" value="F:metal ion binding"/>
    <property type="evidence" value="ECO:0007669"/>
    <property type="project" value="UniProtKB-KW"/>
</dbReference>
<proteinExistence type="inferred from homology"/>
<evidence type="ECO:0000256" key="3">
    <source>
        <dbReference type="ARBA" id="ARBA00022448"/>
    </source>
</evidence>
<evidence type="ECO:0000256" key="6">
    <source>
        <dbReference type="ARBA" id="ARBA00022982"/>
    </source>
</evidence>
<evidence type="ECO:0000256" key="1">
    <source>
        <dbReference type="ARBA" id="ARBA00004569"/>
    </source>
</evidence>
<dbReference type="EMBL" id="HBFQ01013498">
    <property type="protein sequence ID" value="CAD8835037.1"/>
    <property type="molecule type" value="Transcribed_RNA"/>
</dbReference>
<evidence type="ECO:0000256" key="5">
    <source>
        <dbReference type="ARBA" id="ARBA00022723"/>
    </source>
</evidence>
<accession>A0A7S0ZXD4</accession>
<gene>
    <name evidence="11" type="ORF">NSCI0253_LOCUS9385</name>
</gene>
<keyword evidence="4 8" id="KW-0349">Heme</keyword>
<feature type="domain" description="Cytochrome c" evidence="10">
    <location>
        <begin position="15"/>
        <end position="124"/>
    </location>
</feature>
<keyword evidence="5 8" id="KW-0479">Metal-binding</keyword>